<evidence type="ECO:0008006" key="4">
    <source>
        <dbReference type="Google" id="ProtNLM"/>
    </source>
</evidence>
<dbReference type="AlphaFoldDB" id="A0A1S6HMU0"/>
<sequence>MFKQTVLIIAGLLSLSQQAYAQNERWFEVEVYLFERNNGQPQEQAQGQVSFQNPKKMVDLISPLFSTNITGASLGLDGCSAHDWATKADECNQQVSSAQVNHPSQIPWSIAASSNQYGVPGGSPVLLSAAQNQFKSIISKLSRERGNKSLLHMTWQQAMQPRRRATPMKIFSGKDYSSRFELNGQSTLSQASKSNVPQFDFLGGSFGVVEHKPVWKLDGTINIYLDHYLYVETALNLREEGTKTFDVMRDSAQFNPSAANLSSPFLYAYPMKQNRRVRSDEIHYFDHPRMGMILQIRKMQQPIDRLNGNTSE</sequence>
<dbReference type="STRING" id="225848.Sps_01653"/>
<keyword evidence="3" id="KW-1185">Reference proteome</keyword>
<organism evidence="2 3">
    <name type="scientific">Shewanella psychrophila</name>
    <dbReference type="NCBI Taxonomy" id="225848"/>
    <lineage>
        <taxon>Bacteria</taxon>
        <taxon>Pseudomonadati</taxon>
        <taxon>Pseudomonadota</taxon>
        <taxon>Gammaproteobacteria</taxon>
        <taxon>Alteromonadales</taxon>
        <taxon>Shewanellaceae</taxon>
        <taxon>Shewanella</taxon>
    </lineage>
</organism>
<dbReference type="Pfam" id="PF10972">
    <property type="entry name" value="CsiV"/>
    <property type="match status" value="1"/>
</dbReference>
<evidence type="ECO:0000256" key="1">
    <source>
        <dbReference type="SAM" id="SignalP"/>
    </source>
</evidence>
<feature type="chain" id="PRO_5012481432" description="Peptidoglycan-binding protein, CsiV" evidence="1">
    <location>
        <begin position="22"/>
        <end position="312"/>
    </location>
</feature>
<feature type="signal peptide" evidence="1">
    <location>
        <begin position="1"/>
        <end position="21"/>
    </location>
</feature>
<keyword evidence="1" id="KW-0732">Signal</keyword>
<dbReference type="EMBL" id="CP014782">
    <property type="protein sequence ID" value="AQS36818.1"/>
    <property type="molecule type" value="Genomic_DNA"/>
</dbReference>
<accession>A0A1S6HMU0</accession>
<protein>
    <recommendedName>
        <fullName evidence="4">Peptidoglycan-binding protein, CsiV</fullName>
    </recommendedName>
</protein>
<dbReference type="Proteomes" id="UP000189545">
    <property type="component" value="Chromosome"/>
</dbReference>
<dbReference type="KEGG" id="spsw:Sps_01653"/>
<reference evidence="2 3" key="1">
    <citation type="submission" date="2016-03" db="EMBL/GenBank/DDBJ databases">
        <title>Complete genome sequence of Shewanella psychrophila WP2, a deep sea bacterium isolated from west Pacific sediment.</title>
        <authorList>
            <person name="Xu G."/>
            <person name="Jian H."/>
        </authorList>
    </citation>
    <scope>NUCLEOTIDE SEQUENCE [LARGE SCALE GENOMIC DNA]</scope>
    <source>
        <strain evidence="2 3">WP2</strain>
    </source>
</reference>
<proteinExistence type="predicted"/>
<dbReference type="RefSeq" id="WP_169915712.1">
    <property type="nucleotide sequence ID" value="NZ_CP014782.1"/>
</dbReference>
<dbReference type="InterPro" id="IPR021241">
    <property type="entry name" value="CsiV"/>
</dbReference>
<gene>
    <name evidence="2" type="ORF">Sps_01653</name>
</gene>
<evidence type="ECO:0000313" key="2">
    <source>
        <dbReference type="EMBL" id="AQS36818.1"/>
    </source>
</evidence>
<evidence type="ECO:0000313" key="3">
    <source>
        <dbReference type="Proteomes" id="UP000189545"/>
    </source>
</evidence>
<name>A0A1S6HMU0_9GAMM</name>